<dbReference type="GO" id="GO:0003676">
    <property type="term" value="F:nucleic acid binding"/>
    <property type="evidence" value="ECO:0007669"/>
    <property type="project" value="InterPro"/>
</dbReference>
<dbReference type="AlphaFoldDB" id="A0AAV2Q9Y7"/>
<feature type="non-terminal residue" evidence="2">
    <location>
        <position position="316"/>
    </location>
</feature>
<gene>
    <name evidence="2" type="ORF">MNOR_LOCUS9616</name>
</gene>
<comment type="caution">
    <text evidence="2">The sequence shown here is derived from an EMBL/GenBank/DDBJ whole genome shotgun (WGS) entry which is preliminary data.</text>
</comment>
<name>A0AAV2Q9Y7_MEGNR</name>
<dbReference type="GO" id="GO:0015074">
    <property type="term" value="P:DNA integration"/>
    <property type="evidence" value="ECO:0007669"/>
    <property type="project" value="InterPro"/>
</dbReference>
<dbReference type="Gene3D" id="3.30.420.10">
    <property type="entry name" value="Ribonuclease H-like superfamily/Ribonuclease H"/>
    <property type="match status" value="1"/>
</dbReference>
<sequence length="316" mass="36429">MEGNKYILSIVDVLSRYGIATPLPDKSVATVTRAFISSVIGPYGPPRSIYSDQGKEFIGEIMKEVLKSMGVHQRHITVYRPQASGIVERFNGHLISILRSLVHEQPDSWDHSLPLATLAYNTSFHRNLRETPYYLFFLRDPYVQYDAILEKPSPWYNHDSMRQELMLRANITFNIARGFLEDAKDQQELYKNKNAKHRPINLGDRVYCKKMFNVEKLGSKYAGPMRVVKKLGVIYWLRDLATLKIYKVHVDRIKFEQALSKMEAPHVRDAYPNTKASDIESECEKVSESELEREGLKMSGVKDILTDRVVNLDTNE</sequence>
<proteinExistence type="predicted"/>
<dbReference type="SUPFAM" id="SSF53098">
    <property type="entry name" value="Ribonuclease H-like"/>
    <property type="match status" value="1"/>
</dbReference>
<protein>
    <recommendedName>
        <fullName evidence="1">Integrase catalytic domain-containing protein</fullName>
    </recommendedName>
</protein>
<dbReference type="InterPro" id="IPR012337">
    <property type="entry name" value="RNaseH-like_sf"/>
</dbReference>
<dbReference type="EMBL" id="CAXKWB010004681">
    <property type="protein sequence ID" value="CAL4074833.1"/>
    <property type="molecule type" value="Genomic_DNA"/>
</dbReference>
<keyword evidence="3" id="KW-1185">Reference proteome</keyword>
<dbReference type="InterPro" id="IPR001584">
    <property type="entry name" value="Integrase_cat-core"/>
</dbReference>
<evidence type="ECO:0000313" key="2">
    <source>
        <dbReference type="EMBL" id="CAL4074833.1"/>
    </source>
</evidence>
<dbReference type="PANTHER" id="PTHR37984">
    <property type="entry name" value="PROTEIN CBG26694"/>
    <property type="match status" value="1"/>
</dbReference>
<dbReference type="Proteomes" id="UP001497623">
    <property type="component" value="Unassembled WGS sequence"/>
</dbReference>
<dbReference type="Pfam" id="PF00665">
    <property type="entry name" value="rve"/>
    <property type="match status" value="1"/>
</dbReference>
<feature type="domain" description="Integrase catalytic" evidence="1">
    <location>
        <begin position="1"/>
        <end position="140"/>
    </location>
</feature>
<reference evidence="2 3" key="1">
    <citation type="submission" date="2024-05" db="EMBL/GenBank/DDBJ databases">
        <authorList>
            <person name="Wallberg A."/>
        </authorList>
    </citation>
    <scope>NUCLEOTIDE SEQUENCE [LARGE SCALE GENOMIC DNA]</scope>
</reference>
<dbReference type="InterPro" id="IPR050951">
    <property type="entry name" value="Retrovirus_Pol_polyprotein"/>
</dbReference>
<dbReference type="PANTHER" id="PTHR37984:SF15">
    <property type="entry name" value="INTEGRASE CATALYTIC DOMAIN-CONTAINING PROTEIN"/>
    <property type="match status" value="1"/>
</dbReference>
<organism evidence="2 3">
    <name type="scientific">Meganyctiphanes norvegica</name>
    <name type="common">Northern krill</name>
    <name type="synonym">Thysanopoda norvegica</name>
    <dbReference type="NCBI Taxonomy" id="48144"/>
    <lineage>
        <taxon>Eukaryota</taxon>
        <taxon>Metazoa</taxon>
        <taxon>Ecdysozoa</taxon>
        <taxon>Arthropoda</taxon>
        <taxon>Crustacea</taxon>
        <taxon>Multicrustacea</taxon>
        <taxon>Malacostraca</taxon>
        <taxon>Eumalacostraca</taxon>
        <taxon>Eucarida</taxon>
        <taxon>Euphausiacea</taxon>
        <taxon>Euphausiidae</taxon>
        <taxon>Meganyctiphanes</taxon>
    </lineage>
</organism>
<dbReference type="PROSITE" id="PS50994">
    <property type="entry name" value="INTEGRASE"/>
    <property type="match status" value="1"/>
</dbReference>
<accession>A0AAV2Q9Y7</accession>
<evidence type="ECO:0000313" key="3">
    <source>
        <dbReference type="Proteomes" id="UP001497623"/>
    </source>
</evidence>
<dbReference type="InterPro" id="IPR036397">
    <property type="entry name" value="RNaseH_sf"/>
</dbReference>
<evidence type="ECO:0000259" key="1">
    <source>
        <dbReference type="PROSITE" id="PS50994"/>
    </source>
</evidence>